<dbReference type="Gene3D" id="2.40.170.20">
    <property type="entry name" value="TonB-dependent receptor, beta-barrel domain"/>
    <property type="match status" value="1"/>
</dbReference>
<keyword evidence="20" id="KW-1185">Reference proteome</keyword>
<evidence type="ECO:0000313" key="20">
    <source>
        <dbReference type="Proteomes" id="UP001201844"/>
    </source>
</evidence>
<keyword evidence="4" id="KW-0410">Iron transport</keyword>
<evidence type="ECO:0000256" key="6">
    <source>
        <dbReference type="ARBA" id="ARBA00022729"/>
    </source>
</evidence>
<evidence type="ECO:0000259" key="17">
    <source>
        <dbReference type="Pfam" id="PF00593"/>
    </source>
</evidence>
<dbReference type="PANTHER" id="PTHR32552:SF81">
    <property type="entry name" value="TONB-DEPENDENT OUTER MEMBRANE RECEPTOR"/>
    <property type="match status" value="1"/>
</dbReference>
<evidence type="ECO:0000313" key="19">
    <source>
        <dbReference type="EMBL" id="MCJ8150736.1"/>
    </source>
</evidence>
<evidence type="ECO:0000256" key="9">
    <source>
        <dbReference type="ARBA" id="ARBA00023077"/>
    </source>
</evidence>
<dbReference type="Pfam" id="PF00593">
    <property type="entry name" value="TonB_dep_Rec_b-barrel"/>
    <property type="match status" value="1"/>
</dbReference>
<dbReference type="PROSITE" id="PS00430">
    <property type="entry name" value="TONB_DEPENDENT_REC_1"/>
    <property type="match status" value="1"/>
</dbReference>
<dbReference type="PANTHER" id="PTHR32552">
    <property type="entry name" value="FERRICHROME IRON RECEPTOR-RELATED"/>
    <property type="match status" value="1"/>
</dbReference>
<evidence type="ECO:0000256" key="10">
    <source>
        <dbReference type="ARBA" id="ARBA00023136"/>
    </source>
</evidence>
<sequence length="692" mass="75530">MGTHIHRRLAAGVSVAALSLLPALAASAQDIASIGATVLETITVTGEKVSRDMKSTASSVSIKTSREIDREKTGNATVSEVIADVPNVVYSDTVSAPVIRGQDSQGPLTGQGSFWGGTVPRATINLDGHYLNYNEFYFGATSVWDLDSIEVFRGPQTTSQGANAIAGAIIVNTKDPTFTPEAAYQAEIGNYNSKRASIALSGPIVEDQLAARLAIDYSGRDTFIDYVNAGFRHSGTDQDFSALNARFKLLWEPTDIPGLTAKLTYSHTSSNRPSQEAASRPFNELEHITTTMPSWEQHTNTGILDIAYDFENGVKVFNQTQYSSSNVQRATGIVDGGNADIDQATVSNETRVAFGDENDTVSGVAGLYYARTQTDEALYLSGLSSFDDTKRNLGLFGEVSYRFAERWTLTTGLRYQNDRIERAGSSVFAPTPVDFDTTFSALLPKASLAYAVNDDWTVGALVSRGYNPGGVSLNLNARRWQPFEEETIWNYELFTRATLLDDRLTVNSNLFYMDFKNAQYTIPVVISPGVTQSYTINAEEAHAYGLEIGADYQLLDNLTLKGSAGILRTKIDRIASNVAYEGNEFAKAPGYMVTFGASWDVTEKLNLSGQVRHLDGYYSDTSNTAAYAIKPYTIADIRASYKLHDNMEAYGYVKNVFDERSPTYMQQNRGIGGIEASMTAPRMFGIGVKGTF</sequence>
<comment type="subcellular location">
    <subcellularLocation>
        <location evidence="1 12">Cell outer membrane</location>
        <topology evidence="1 12">Multi-pass membrane protein</topology>
    </subcellularLocation>
</comment>
<dbReference type="PROSITE" id="PS52016">
    <property type="entry name" value="TONB_DEPENDENT_REC_3"/>
    <property type="match status" value="1"/>
</dbReference>
<dbReference type="InterPro" id="IPR010916">
    <property type="entry name" value="TonB_box_CS"/>
</dbReference>
<name>A0ABT0CQ40_9HYPH</name>
<evidence type="ECO:0000256" key="15">
    <source>
        <dbReference type="RuleBase" id="RU003357"/>
    </source>
</evidence>
<geneLocation type="plasmid" evidence="19">
    <name>unnamed</name>
</geneLocation>
<evidence type="ECO:0000256" key="11">
    <source>
        <dbReference type="ARBA" id="ARBA00023237"/>
    </source>
</evidence>
<keyword evidence="3 12" id="KW-1134">Transmembrane beta strand</keyword>
<evidence type="ECO:0000256" key="14">
    <source>
        <dbReference type="PROSITE-ProRule" id="PRU10144"/>
    </source>
</evidence>
<evidence type="ECO:0000256" key="16">
    <source>
        <dbReference type="SAM" id="SignalP"/>
    </source>
</evidence>
<evidence type="ECO:0000256" key="2">
    <source>
        <dbReference type="ARBA" id="ARBA00022448"/>
    </source>
</evidence>
<keyword evidence="8" id="KW-0406">Ion transport</keyword>
<dbReference type="CDD" id="cd01347">
    <property type="entry name" value="ligand_gated_channel"/>
    <property type="match status" value="1"/>
</dbReference>
<keyword evidence="9 13" id="KW-0798">TonB box</keyword>
<feature type="short sequence motif" description="TonB box" evidence="13">
    <location>
        <begin position="41"/>
        <end position="47"/>
    </location>
</feature>
<dbReference type="PROSITE" id="PS01156">
    <property type="entry name" value="TONB_DEPENDENT_REC_2"/>
    <property type="match status" value="1"/>
</dbReference>
<feature type="signal peptide" evidence="16">
    <location>
        <begin position="1"/>
        <end position="28"/>
    </location>
</feature>
<protein>
    <submittedName>
        <fullName evidence="19">TonB-dependent receptor</fullName>
    </submittedName>
</protein>
<organism evidence="19 20">
    <name type="scientific">Shinella sedimenti</name>
    <dbReference type="NCBI Taxonomy" id="2919913"/>
    <lineage>
        <taxon>Bacteria</taxon>
        <taxon>Pseudomonadati</taxon>
        <taxon>Pseudomonadota</taxon>
        <taxon>Alphaproteobacteria</taxon>
        <taxon>Hyphomicrobiales</taxon>
        <taxon>Rhizobiaceae</taxon>
        <taxon>Shinella</taxon>
    </lineage>
</organism>
<evidence type="ECO:0000256" key="12">
    <source>
        <dbReference type="PROSITE-ProRule" id="PRU01360"/>
    </source>
</evidence>
<evidence type="ECO:0000259" key="18">
    <source>
        <dbReference type="Pfam" id="PF07715"/>
    </source>
</evidence>
<feature type="domain" description="TonB-dependent receptor-like beta-barrel" evidence="17">
    <location>
        <begin position="298"/>
        <end position="656"/>
    </location>
</feature>
<comment type="similarity">
    <text evidence="12 15">Belongs to the TonB-dependent receptor family.</text>
</comment>
<evidence type="ECO:0000256" key="7">
    <source>
        <dbReference type="ARBA" id="ARBA00023004"/>
    </source>
</evidence>
<evidence type="ECO:0000256" key="8">
    <source>
        <dbReference type="ARBA" id="ARBA00023065"/>
    </source>
</evidence>
<comment type="caution">
    <text evidence="19">The sequence shown here is derived from an EMBL/GenBank/DDBJ whole genome shotgun (WGS) entry which is preliminary data.</text>
</comment>
<feature type="short sequence motif" description="TonB C-terminal box" evidence="14">
    <location>
        <begin position="675"/>
        <end position="692"/>
    </location>
</feature>
<dbReference type="RefSeq" id="WP_241602622.1">
    <property type="nucleotide sequence ID" value="NZ_JAKVIN010000007.1"/>
</dbReference>
<evidence type="ECO:0000256" key="3">
    <source>
        <dbReference type="ARBA" id="ARBA00022452"/>
    </source>
</evidence>
<dbReference type="InterPro" id="IPR000531">
    <property type="entry name" value="Beta-barrel_TonB"/>
</dbReference>
<evidence type="ECO:0000256" key="5">
    <source>
        <dbReference type="ARBA" id="ARBA00022692"/>
    </source>
</evidence>
<keyword evidence="10 12" id="KW-0472">Membrane</keyword>
<keyword evidence="2 12" id="KW-0813">Transport</keyword>
<keyword evidence="19" id="KW-0614">Plasmid</keyword>
<dbReference type="InterPro" id="IPR036942">
    <property type="entry name" value="Beta-barrel_TonB_sf"/>
</dbReference>
<reference evidence="19 20" key="1">
    <citation type="submission" date="2022-02" db="EMBL/GenBank/DDBJ databases">
        <title>Shinella B3.7 sp. nov., isolated from Sediment (Zhairuo Island).</title>
        <authorList>
            <person name="Chen G."/>
        </authorList>
    </citation>
    <scope>NUCLEOTIDE SEQUENCE [LARGE SCALE GENOMIC DNA]</scope>
    <source>
        <strain evidence="19 20">B3.7</strain>
        <plasmid evidence="19">unnamed</plasmid>
    </source>
</reference>
<keyword evidence="11 12" id="KW-0998">Cell outer membrane</keyword>
<keyword evidence="6 16" id="KW-0732">Signal</keyword>
<dbReference type="SUPFAM" id="SSF56935">
    <property type="entry name" value="Porins"/>
    <property type="match status" value="1"/>
</dbReference>
<keyword evidence="19" id="KW-0675">Receptor</keyword>
<proteinExistence type="inferred from homology"/>
<dbReference type="InterPro" id="IPR039426">
    <property type="entry name" value="TonB-dep_rcpt-like"/>
</dbReference>
<dbReference type="Proteomes" id="UP001201844">
    <property type="component" value="Unassembled WGS sequence"/>
</dbReference>
<gene>
    <name evidence="19" type="ORF">MKI86_16420</name>
</gene>
<dbReference type="InterPro" id="IPR010917">
    <property type="entry name" value="TonB_rcpt_CS"/>
</dbReference>
<dbReference type="EMBL" id="JAKVIN010000007">
    <property type="protein sequence ID" value="MCJ8150736.1"/>
    <property type="molecule type" value="Genomic_DNA"/>
</dbReference>
<feature type="chain" id="PRO_5047253701" evidence="16">
    <location>
        <begin position="29"/>
        <end position="692"/>
    </location>
</feature>
<evidence type="ECO:0000256" key="4">
    <source>
        <dbReference type="ARBA" id="ARBA00022496"/>
    </source>
</evidence>
<keyword evidence="5 12" id="KW-0812">Transmembrane</keyword>
<evidence type="ECO:0000256" key="13">
    <source>
        <dbReference type="PROSITE-ProRule" id="PRU10143"/>
    </source>
</evidence>
<feature type="domain" description="TonB-dependent receptor plug" evidence="18">
    <location>
        <begin position="54"/>
        <end position="168"/>
    </location>
</feature>
<evidence type="ECO:0000256" key="1">
    <source>
        <dbReference type="ARBA" id="ARBA00004571"/>
    </source>
</evidence>
<dbReference type="InterPro" id="IPR012910">
    <property type="entry name" value="Plug_dom"/>
</dbReference>
<dbReference type="Pfam" id="PF07715">
    <property type="entry name" value="Plug"/>
    <property type="match status" value="1"/>
</dbReference>
<keyword evidence="7" id="KW-0408">Iron</keyword>
<accession>A0ABT0CQ40</accession>